<comment type="subcellular location">
    <subcellularLocation>
        <location evidence="1">Cell membrane</location>
        <topology evidence="1">Multi-pass membrane protein</topology>
    </subcellularLocation>
</comment>
<evidence type="ECO:0000256" key="7">
    <source>
        <dbReference type="ARBA" id="ARBA00023251"/>
    </source>
</evidence>
<dbReference type="GO" id="GO:0022857">
    <property type="term" value="F:transmembrane transporter activity"/>
    <property type="evidence" value="ECO:0007669"/>
    <property type="project" value="InterPro"/>
</dbReference>
<keyword evidence="2" id="KW-0813">Transport</keyword>
<keyword evidence="7" id="KW-0046">Antibiotic resistance</keyword>
<feature type="transmembrane region" description="Helical" evidence="9">
    <location>
        <begin position="172"/>
        <end position="194"/>
    </location>
</feature>
<dbReference type="InterPro" id="IPR004638">
    <property type="entry name" value="EmrB-like"/>
</dbReference>
<dbReference type="Pfam" id="PF07690">
    <property type="entry name" value="MFS_1"/>
    <property type="match status" value="1"/>
</dbReference>
<evidence type="ECO:0000256" key="5">
    <source>
        <dbReference type="ARBA" id="ARBA00022989"/>
    </source>
</evidence>
<dbReference type="PROSITE" id="PS50850">
    <property type="entry name" value="MFS"/>
    <property type="match status" value="1"/>
</dbReference>
<dbReference type="Gene3D" id="1.20.1720.10">
    <property type="entry name" value="Multidrug resistance protein D"/>
    <property type="match status" value="1"/>
</dbReference>
<gene>
    <name evidence="11" type="ORF">LZ495_35605</name>
</gene>
<dbReference type="SUPFAM" id="SSF103473">
    <property type="entry name" value="MFS general substrate transporter"/>
    <property type="match status" value="1"/>
</dbReference>
<feature type="transmembrane region" description="Helical" evidence="9">
    <location>
        <begin position="147"/>
        <end position="166"/>
    </location>
</feature>
<comment type="caution">
    <text evidence="11">The sequence shown here is derived from an EMBL/GenBank/DDBJ whole genome shotgun (WGS) entry which is preliminary data.</text>
</comment>
<dbReference type="AlphaFoldDB" id="A0AA41Q978"/>
<proteinExistence type="predicted"/>
<evidence type="ECO:0000256" key="8">
    <source>
        <dbReference type="SAM" id="MobiDB-lite"/>
    </source>
</evidence>
<feature type="transmembrane region" description="Helical" evidence="9">
    <location>
        <begin position="238"/>
        <end position="255"/>
    </location>
</feature>
<feature type="transmembrane region" description="Helical" evidence="9">
    <location>
        <begin position="445"/>
        <end position="469"/>
    </location>
</feature>
<feature type="transmembrane region" description="Helical" evidence="9">
    <location>
        <begin position="404"/>
        <end position="425"/>
    </location>
</feature>
<feature type="domain" description="Major facilitator superfamily (MFS) profile" evidence="10">
    <location>
        <begin position="19"/>
        <end position="473"/>
    </location>
</feature>
<dbReference type="Gene3D" id="1.20.1250.20">
    <property type="entry name" value="MFS general substrate transporter like domains"/>
    <property type="match status" value="1"/>
</dbReference>
<evidence type="ECO:0000259" key="10">
    <source>
        <dbReference type="PROSITE" id="PS50850"/>
    </source>
</evidence>
<dbReference type="InterPro" id="IPR011701">
    <property type="entry name" value="MFS"/>
</dbReference>
<feature type="region of interest" description="Disordered" evidence="8">
    <location>
        <begin position="479"/>
        <end position="499"/>
    </location>
</feature>
<feature type="transmembrane region" description="Helical" evidence="9">
    <location>
        <begin position="206"/>
        <end position="226"/>
    </location>
</feature>
<dbReference type="EMBL" id="JAKFHA010000035">
    <property type="protein sequence ID" value="MCF2532512.1"/>
    <property type="molecule type" value="Genomic_DNA"/>
</dbReference>
<sequence length="499" mass="50908">MDQLASARTASRTYPRSLALALLCLGMLMVILDGTIVTVALPAIGEDLGFSAANLAWIMNIYMIAFGGLLLLAGRLGDIFGRKRMFLAGLAVFTVASLLCGVATSPEMLLIARFLQGAGGAMASAVSLGMIVTLYPEPAEQGKAIGAFSFIGAAGASIGMVAGGVVTELANWHWIFLVNLPIGIVALALSARVLTPDTPTGPRGKADVIGATLVTAGLMLLVFGVVEAEKYGWASARTWGVIVGAFALIAGFAVRQAKASTPLLPLRVFRSRNVSGANLVQILTIAAMFGFQVLVVLYMQHVLGYGAAKTGWAMLPTAVAIGAVSLGLSAKLIGRFGARNVLVAGLLILTAGMLYLARIPVQGSYLVDLLPVFALIGGGGLVLPGLATLAMSDARPEEAGVVSGLFNTTQQIGAALGVALLNTLSTSRAEDLLADGKDTATALTGGYHLAFGVGTALLAAATILSLVILRTPKAAGSGEIASSDGTPADTAAAQPLVHI</sequence>
<organism evidence="11 12">
    <name type="scientific">Yinghuangia soli</name>
    <dbReference type="NCBI Taxonomy" id="2908204"/>
    <lineage>
        <taxon>Bacteria</taxon>
        <taxon>Bacillati</taxon>
        <taxon>Actinomycetota</taxon>
        <taxon>Actinomycetes</taxon>
        <taxon>Kitasatosporales</taxon>
        <taxon>Streptomycetaceae</taxon>
        <taxon>Yinghuangia</taxon>
    </lineage>
</organism>
<evidence type="ECO:0000256" key="4">
    <source>
        <dbReference type="ARBA" id="ARBA00022692"/>
    </source>
</evidence>
<dbReference type="NCBIfam" id="TIGR00711">
    <property type="entry name" value="efflux_EmrB"/>
    <property type="match status" value="1"/>
</dbReference>
<dbReference type="InterPro" id="IPR020846">
    <property type="entry name" value="MFS_dom"/>
</dbReference>
<evidence type="ECO:0000313" key="12">
    <source>
        <dbReference type="Proteomes" id="UP001165378"/>
    </source>
</evidence>
<evidence type="ECO:0000313" key="11">
    <source>
        <dbReference type="EMBL" id="MCF2532512.1"/>
    </source>
</evidence>
<reference evidence="11" key="1">
    <citation type="submission" date="2022-01" db="EMBL/GenBank/DDBJ databases">
        <title>Genome-Based Taxonomic Classification of the Phylum Actinobacteria.</title>
        <authorList>
            <person name="Gao Y."/>
        </authorList>
    </citation>
    <scope>NUCLEOTIDE SEQUENCE</scope>
    <source>
        <strain evidence="11">KLBMP 8922</strain>
    </source>
</reference>
<feature type="transmembrane region" description="Helical" evidence="9">
    <location>
        <begin position="55"/>
        <end position="73"/>
    </location>
</feature>
<feature type="transmembrane region" description="Helical" evidence="9">
    <location>
        <begin position="369"/>
        <end position="392"/>
    </location>
</feature>
<evidence type="ECO:0000256" key="3">
    <source>
        <dbReference type="ARBA" id="ARBA00022475"/>
    </source>
</evidence>
<keyword evidence="12" id="KW-1185">Reference proteome</keyword>
<feature type="transmembrane region" description="Helical" evidence="9">
    <location>
        <begin position="85"/>
        <end position="104"/>
    </location>
</feature>
<feature type="transmembrane region" description="Helical" evidence="9">
    <location>
        <begin position="340"/>
        <end position="357"/>
    </location>
</feature>
<dbReference type="RefSeq" id="WP_235057291.1">
    <property type="nucleotide sequence ID" value="NZ_JAKFHA010000035.1"/>
</dbReference>
<feature type="transmembrane region" description="Helical" evidence="9">
    <location>
        <begin position="20"/>
        <end position="43"/>
    </location>
</feature>
<feature type="transmembrane region" description="Helical" evidence="9">
    <location>
        <begin position="311"/>
        <end position="328"/>
    </location>
</feature>
<dbReference type="GO" id="GO:0005886">
    <property type="term" value="C:plasma membrane"/>
    <property type="evidence" value="ECO:0007669"/>
    <property type="project" value="UniProtKB-SubCell"/>
</dbReference>
<dbReference type="GO" id="GO:0046677">
    <property type="term" value="P:response to antibiotic"/>
    <property type="evidence" value="ECO:0007669"/>
    <property type="project" value="UniProtKB-KW"/>
</dbReference>
<dbReference type="PANTHER" id="PTHR42718:SF46">
    <property type="entry name" value="BLR6921 PROTEIN"/>
    <property type="match status" value="1"/>
</dbReference>
<evidence type="ECO:0000256" key="6">
    <source>
        <dbReference type="ARBA" id="ARBA00023136"/>
    </source>
</evidence>
<accession>A0AA41Q978</accession>
<name>A0AA41Q978_9ACTN</name>
<keyword evidence="3" id="KW-1003">Cell membrane</keyword>
<feature type="transmembrane region" description="Helical" evidence="9">
    <location>
        <begin position="110"/>
        <end position="135"/>
    </location>
</feature>
<dbReference type="PANTHER" id="PTHR42718">
    <property type="entry name" value="MAJOR FACILITATOR SUPERFAMILY MULTIDRUG TRANSPORTER MFSC"/>
    <property type="match status" value="1"/>
</dbReference>
<dbReference type="InterPro" id="IPR036259">
    <property type="entry name" value="MFS_trans_sf"/>
</dbReference>
<evidence type="ECO:0000256" key="9">
    <source>
        <dbReference type="SAM" id="Phobius"/>
    </source>
</evidence>
<keyword evidence="4 9" id="KW-0812">Transmembrane</keyword>
<dbReference type="CDD" id="cd17321">
    <property type="entry name" value="MFS_MMR_MDR_like"/>
    <property type="match status" value="1"/>
</dbReference>
<dbReference type="Proteomes" id="UP001165378">
    <property type="component" value="Unassembled WGS sequence"/>
</dbReference>
<feature type="transmembrane region" description="Helical" evidence="9">
    <location>
        <begin position="276"/>
        <end position="299"/>
    </location>
</feature>
<keyword evidence="5 9" id="KW-1133">Transmembrane helix</keyword>
<evidence type="ECO:0000256" key="1">
    <source>
        <dbReference type="ARBA" id="ARBA00004651"/>
    </source>
</evidence>
<keyword evidence="6 9" id="KW-0472">Membrane</keyword>
<evidence type="ECO:0000256" key="2">
    <source>
        <dbReference type="ARBA" id="ARBA00022448"/>
    </source>
</evidence>
<protein>
    <submittedName>
        <fullName evidence="11">MFS transporter</fullName>
    </submittedName>
</protein>